<evidence type="ECO:0000313" key="1">
    <source>
        <dbReference type="EMBL" id="MFH7597931.1"/>
    </source>
</evidence>
<dbReference type="InterPro" id="IPR029063">
    <property type="entry name" value="SAM-dependent_MTases_sf"/>
</dbReference>
<proteinExistence type="predicted"/>
<protein>
    <recommendedName>
        <fullName evidence="3">Methyltransferase</fullName>
    </recommendedName>
</protein>
<dbReference type="EMBL" id="JBBDHD010000065">
    <property type="protein sequence ID" value="MFH7597931.1"/>
    <property type="molecule type" value="Genomic_DNA"/>
</dbReference>
<organism evidence="1 2">
    <name type="scientific">Streptomyces racemochromogenes</name>
    <dbReference type="NCBI Taxonomy" id="67353"/>
    <lineage>
        <taxon>Bacteria</taxon>
        <taxon>Bacillati</taxon>
        <taxon>Actinomycetota</taxon>
        <taxon>Actinomycetes</taxon>
        <taxon>Kitasatosporales</taxon>
        <taxon>Streptomycetaceae</taxon>
        <taxon>Streptomyces</taxon>
    </lineage>
</organism>
<dbReference type="RefSeq" id="WP_395511648.1">
    <property type="nucleotide sequence ID" value="NZ_JBBDHD010000065.1"/>
</dbReference>
<sequence length="265" mass="29010">MNDRRAAAPAGLPVVERLVELSTRLQGMWDAAPSLVFPGWGHPFRALGELLPERDVLQADRHPQMVPLMWYPALRSRGPHGEVVEVFDHLPGERKAAALMLGRRDLAGLYGWAVITASVTDWIRAALDGAAVLEVGAGSGYWARQLSLGGLDVLATDLHRVEANGFTHGFRHAGVEALGAVDAVRRNPGRTLLLVWPPPGDPMAADALRAYRGDTFLYAGEGPGGMCADADFFTELDRHWIVRDVCPLTVRWLGHGDTVTLYRRR</sequence>
<dbReference type="Proteomes" id="UP001610631">
    <property type="component" value="Unassembled WGS sequence"/>
</dbReference>
<accession>A0ABW7PIW0</accession>
<comment type="caution">
    <text evidence="1">The sequence shown here is derived from an EMBL/GenBank/DDBJ whole genome shotgun (WGS) entry which is preliminary data.</text>
</comment>
<reference evidence="1 2" key="1">
    <citation type="submission" date="2024-03" db="EMBL/GenBank/DDBJ databases">
        <title>Whole genome sequencing of Streptomyces racemochromogenes, to identify antimicrobial biosynthetic gene clusters.</title>
        <authorList>
            <person name="Suryawanshi P."/>
            <person name="Krishnaraj P.U."/>
            <person name="Arun Y.P."/>
            <person name="Suryawanshi M.P."/>
            <person name="Rakshit O."/>
        </authorList>
    </citation>
    <scope>NUCLEOTIDE SEQUENCE [LARGE SCALE GENOMIC DNA]</scope>
    <source>
        <strain evidence="1 2">AUDT626</strain>
    </source>
</reference>
<dbReference type="Gene3D" id="3.40.50.150">
    <property type="entry name" value="Vaccinia Virus protein VP39"/>
    <property type="match status" value="1"/>
</dbReference>
<dbReference type="PANTHER" id="PTHR39290">
    <property type="entry name" value="C3H1-TYPE DOMAIN-CONTAINING PROTEIN-RELATED"/>
    <property type="match status" value="1"/>
</dbReference>
<dbReference type="SUPFAM" id="SSF53335">
    <property type="entry name" value="S-adenosyl-L-methionine-dependent methyltransferases"/>
    <property type="match status" value="1"/>
</dbReference>
<name>A0ABW7PIW0_9ACTN</name>
<gene>
    <name evidence="1" type="ORF">WDV06_22905</name>
</gene>
<dbReference type="PANTHER" id="PTHR39290:SF6">
    <property type="entry name" value="S-ADENOSYL-L-METHIONINE-DEPENDENT METHYLTRANSFERASES SUPERFAMILY PROTEIN"/>
    <property type="match status" value="1"/>
</dbReference>
<keyword evidence="2" id="KW-1185">Reference proteome</keyword>
<evidence type="ECO:0000313" key="2">
    <source>
        <dbReference type="Proteomes" id="UP001610631"/>
    </source>
</evidence>
<evidence type="ECO:0008006" key="3">
    <source>
        <dbReference type="Google" id="ProtNLM"/>
    </source>
</evidence>